<dbReference type="EMBL" id="FUEZ01000003">
    <property type="protein sequence ID" value="SPM38532.1"/>
    <property type="molecule type" value="Genomic_DNA"/>
</dbReference>
<name>A0A2U3P436_9MYCO</name>
<proteinExistence type="predicted"/>
<organism evidence="1 2">
    <name type="scientific">Mycobacterium numidiamassiliense</name>
    <dbReference type="NCBI Taxonomy" id="1841861"/>
    <lineage>
        <taxon>Bacteria</taxon>
        <taxon>Bacillati</taxon>
        <taxon>Actinomycetota</taxon>
        <taxon>Actinomycetes</taxon>
        <taxon>Mycobacteriales</taxon>
        <taxon>Mycobacteriaceae</taxon>
        <taxon>Mycobacterium</taxon>
    </lineage>
</organism>
<feature type="non-terminal residue" evidence="1">
    <location>
        <position position="1"/>
    </location>
</feature>
<gene>
    <name evidence="1" type="ORF">MNAB215_709</name>
</gene>
<dbReference type="AlphaFoldDB" id="A0A2U3P436"/>
<evidence type="ECO:0000313" key="1">
    <source>
        <dbReference type="EMBL" id="SPM38532.1"/>
    </source>
</evidence>
<keyword evidence="2" id="KW-1185">Reference proteome</keyword>
<protein>
    <submittedName>
        <fullName evidence="1">Uncharacterized protein</fullName>
    </submittedName>
</protein>
<evidence type="ECO:0000313" key="2">
    <source>
        <dbReference type="Proteomes" id="UP000240424"/>
    </source>
</evidence>
<accession>A0A2U3P436</accession>
<reference evidence="1 2" key="1">
    <citation type="submission" date="2017-01" db="EMBL/GenBank/DDBJ databases">
        <authorList>
            <consortium name="Urmite Genomes"/>
        </authorList>
    </citation>
    <scope>NUCLEOTIDE SEQUENCE [LARGE SCALE GENOMIC DNA]</scope>
    <source>
        <strain evidence="1 2">AB215</strain>
    </source>
</reference>
<dbReference type="STRING" id="1841861.GCA_900157365_04912"/>
<sequence>VIAAVSRVMVMEDSLGVSTGHQNTLAMVEHFLAKLEGSAGIES</sequence>
<dbReference type="Proteomes" id="UP000240424">
    <property type="component" value="Unassembled WGS sequence"/>
</dbReference>